<dbReference type="EMBL" id="CP000930">
    <property type="protein sequence ID" value="ABZ84585.1"/>
    <property type="molecule type" value="Genomic_DNA"/>
</dbReference>
<evidence type="ECO:0000256" key="1">
    <source>
        <dbReference type="SAM" id="MobiDB-lite"/>
    </source>
</evidence>
<dbReference type="KEGG" id="hmo:HM1_2028"/>
<evidence type="ECO:0000313" key="4">
    <source>
        <dbReference type="Proteomes" id="UP000008550"/>
    </source>
</evidence>
<protein>
    <submittedName>
        <fullName evidence="3">Uncharacterized protein</fullName>
    </submittedName>
</protein>
<keyword evidence="4" id="KW-1185">Reference proteome</keyword>
<reference evidence="3 4" key="1">
    <citation type="journal article" date="2008" name="J. Bacteriol.">
        <title>The genome of Heliobacterium modesticaldum, a phototrophic representative of the Firmicutes containing the simplest photosynthetic apparatus.</title>
        <authorList>
            <person name="Sattley W.M."/>
            <person name="Madigan M.T."/>
            <person name="Swingley W.D."/>
            <person name="Cheung P.C."/>
            <person name="Clocksin K.M."/>
            <person name="Conrad A.L."/>
            <person name="Dejesa L.C."/>
            <person name="Honchak B.M."/>
            <person name="Jung D.O."/>
            <person name="Karbach L.E."/>
            <person name="Kurdoglu A."/>
            <person name="Lahiri S."/>
            <person name="Mastrian S.D."/>
            <person name="Page L.E."/>
            <person name="Taylor H.L."/>
            <person name="Wang Z.T."/>
            <person name="Raymond J."/>
            <person name="Chen M."/>
            <person name="Blankenship R.E."/>
            <person name="Touchman J.W."/>
        </authorList>
    </citation>
    <scope>NUCLEOTIDE SEQUENCE [LARGE SCALE GENOMIC DNA]</scope>
    <source>
        <strain evidence="4">ATCC 51547 / Ice1</strain>
    </source>
</reference>
<name>B0TG89_HELMI</name>
<accession>B0TG89</accession>
<keyword evidence="2" id="KW-1133">Transmembrane helix</keyword>
<dbReference type="RefSeq" id="WP_012283085.1">
    <property type="nucleotide sequence ID" value="NC_010337.2"/>
</dbReference>
<organism evidence="3 4">
    <name type="scientific">Heliobacterium modesticaldum (strain ATCC 51547 / Ice1)</name>
    <dbReference type="NCBI Taxonomy" id="498761"/>
    <lineage>
        <taxon>Bacteria</taxon>
        <taxon>Bacillati</taxon>
        <taxon>Bacillota</taxon>
        <taxon>Clostridia</taxon>
        <taxon>Eubacteriales</taxon>
        <taxon>Heliobacteriaceae</taxon>
        <taxon>Heliomicrobium</taxon>
    </lineage>
</organism>
<evidence type="ECO:0000256" key="2">
    <source>
        <dbReference type="SAM" id="Phobius"/>
    </source>
</evidence>
<feature type="transmembrane region" description="Helical" evidence="2">
    <location>
        <begin position="16"/>
        <end position="34"/>
    </location>
</feature>
<sequence>MDTVPTTEWIALDPEYLSTVLFVLITSTVELVKYMMKSQSEKFKVLLPFILLGAGFLWGGVFGLWVKGDFIWKSFKYGAERGIYVACVSGVSYGIFKSFRQVRDGIRKNGGNRNNPEFTDEDNDQNSRQGSQ</sequence>
<dbReference type="HOGENOM" id="CLU_1914158_0_0_9"/>
<keyword evidence="2" id="KW-0472">Membrane</keyword>
<gene>
    <name evidence="3" type="ORF">HM1_2028</name>
</gene>
<dbReference type="Proteomes" id="UP000008550">
    <property type="component" value="Chromosome"/>
</dbReference>
<dbReference type="OrthoDB" id="2083300at2"/>
<dbReference type="AlphaFoldDB" id="B0TG89"/>
<feature type="transmembrane region" description="Helical" evidence="2">
    <location>
        <begin position="46"/>
        <end position="66"/>
    </location>
</feature>
<feature type="region of interest" description="Disordered" evidence="1">
    <location>
        <begin position="107"/>
        <end position="132"/>
    </location>
</feature>
<keyword evidence="2" id="KW-0812">Transmembrane</keyword>
<evidence type="ECO:0000313" key="3">
    <source>
        <dbReference type="EMBL" id="ABZ84585.1"/>
    </source>
</evidence>
<proteinExistence type="predicted"/>
<feature type="transmembrane region" description="Helical" evidence="2">
    <location>
        <begin position="81"/>
        <end position="99"/>
    </location>
</feature>